<evidence type="ECO:0000313" key="3">
    <source>
        <dbReference type="Proteomes" id="UP000028926"/>
    </source>
</evidence>
<dbReference type="STRING" id="91604.ID47_05755"/>
<dbReference type="HOGENOM" id="CLU_911164_0_0_5"/>
<keyword evidence="3" id="KW-1185">Reference proteome</keyword>
<dbReference type="EMBL" id="CP008941">
    <property type="protein sequence ID" value="AIK96345.1"/>
    <property type="molecule type" value="Genomic_DNA"/>
</dbReference>
<dbReference type="KEGG" id="paca:ID47_05755"/>
<name>A0A077B067_9PROT</name>
<evidence type="ECO:0000256" key="1">
    <source>
        <dbReference type="SAM" id="MobiDB-lite"/>
    </source>
</evidence>
<sequence length="303" mass="34326">MIRIKNIIKFFTILMCLSTTILSVERRSEADPTSPDQVLTIELKTLTPGFGLETFFRDKKEPNSTHERDLAEQAYWIAERMLCNKEGERALEYIGFSLYLGYPKIIDTIYTVGFKKNRYGNLSSILMQEVKDKFLEGCRRHGISSSPSKNLLQSKYQEAWDENQKTIEAIEAEQKKLRRWGPFSSLVLKAQEFLVAPEPLSPVGGKQTVPSSEKDAQKDIRKRTRSQEAPPPHLKSRQRKVADAEKQPLLQGGEPEESITLEPDLQHSSNSVRQRKPASPTKQPLPAGGKTVDSASIEAKKRN</sequence>
<accession>A0A077B067</accession>
<organism evidence="2 3">
    <name type="scientific">Candidatus Odyssella acanthamoebae</name>
    <dbReference type="NCBI Taxonomy" id="91604"/>
    <lineage>
        <taxon>Bacteria</taxon>
        <taxon>Pseudomonadati</taxon>
        <taxon>Pseudomonadota</taxon>
        <taxon>Alphaproteobacteria</taxon>
        <taxon>Holosporales</taxon>
        <taxon>Candidatus Paracaedibacteraceae</taxon>
        <taxon>Candidatus Odyssella</taxon>
    </lineage>
</organism>
<dbReference type="AlphaFoldDB" id="A0A077B067"/>
<dbReference type="Proteomes" id="UP000028926">
    <property type="component" value="Chromosome"/>
</dbReference>
<proteinExistence type="predicted"/>
<gene>
    <name evidence="2" type="ORF">ID47_05755</name>
</gene>
<evidence type="ECO:0000313" key="2">
    <source>
        <dbReference type="EMBL" id="AIK96345.1"/>
    </source>
</evidence>
<reference evidence="2 3" key="1">
    <citation type="submission" date="2014-07" db="EMBL/GenBank/DDBJ databases">
        <title>Comparative genomic insights into amoeba endosymbionts belonging to the families of Holosporaceae and Candidatus Midichloriaceae within Rickettsiales.</title>
        <authorList>
            <person name="Wang Z."/>
            <person name="Wu M."/>
        </authorList>
    </citation>
    <scope>NUCLEOTIDE SEQUENCE [LARGE SCALE GENOMIC DNA]</scope>
    <source>
        <strain evidence="2">PRA3</strain>
    </source>
</reference>
<feature type="region of interest" description="Disordered" evidence="1">
    <location>
        <begin position="199"/>
        <end position="303"/>
    </location>
</feature>
<protein>
    <submittedName>
        <fullName evidence="2">Uncharacterized protein</fullName>
    </submittedName>
</protein>
<dbReference type="RefSeq" id="WP_038464674.1">
    <property type="nucleotide sequence ID" value="NZ_CP008941.1"/>
</dbReference>